<reference evidence="1 2" key="1">
    <citation type="submission" date="2020-02" db="EMBL/GenBank/DDBJ databases">
        <title>Draft genome sequence of Haematococcus lacustris strain NIES-144.</title>
        <authorList>
            <person name="Morimoto D."/>
            <person name="Nakagawa S."/>
            <person name="Yoshida T."/>
            <person name="Sawayama S."/>
        </authorList>
    </citation>
    <scope>NUCLEOTIDE SEQUENCE [LARGE SCALE GENOMIC DNA]</scope>
    <source>
        <strain evidence="1 2">NIES-144</strain>
    </source>
</reference>
<evidence type="ECO:0000313" key="2">
    <source>
        <dbReference type="Proteomes" id="UP000485058"/>
    </source>
</evidence>
<protein>
    <submittedName>
        <fullName evidence="1">Uncharacterized protein</fullName>
    </submittedName>
</protein>
<gene>
    <name evidence="1" type="ORF">HaLaN_14762</name>
</gene>
<keyword evidence="2" id="KW-1185">Reference proteome</keyword>
<dbReference type="AlphaFoldDB" id="A0A699Z5X7"/>
<evidence type="ECO:0000313" key="1">
    <source>
        <dbReference type="EMBL" id="GFH18027.1"/>
    </source>
</evidence>
<dbReference type="EMBL" id="BLLF01001238">
    <property type="protein sequence ID" value="GFH18027.1"/>
    <property type="molecule type" value="Genomic_DNA"/>
</dbReference>
<proteinExistence type="predicted"/>
<organism evidence="1 2">
    <name type="scientific">Haematococcus lacustris</name>
    <name type="common">Green alga</name>
    <name type="synonym">Haematococcus pluvialis</name>
    <dbReference type="NCBI Taxonomy" id="44745"/>
    <lineage>
        <taxon>Eukaryota</taxon>
        <taxon>Viridiplantae</taxon>
        <taxon>Chlorophyta</taxon>
        <taxon>core chlorophytes</taxon>
        <taxon>Chlorophyceae</taxon>
        <taxon>CS clade</taxon>
        <taxon>Chlamydomonadales</taxon>
        <taxon>Haematococcaceae</taxon>
        <taxon>Haematococcus</taxon>
    </lineage>
</organism>
<comment type="caution">
    <text evidence="1">The sequence shown here is derived from an EMBL/GenBank/DDBJ whole genome shotgun (WGS) entry which is preliminary data.</text>
</comment>
<name>A0A699Z5X7_HAELA</name>
<accession>A0A699Z5X7</accession>
<sequence length="188" mass="20053">MHVGAKCNAVQLNTILLNTILQLPPYYGALSFAGHCLHCMSIVTLPCYACGTLVRCDLHVAVQTCVNNMPTTSSQWRIGSAAWEGVWKVNMPSEVHHRQLGYPKVCGCIAVTMVGVAYVHRRLGCCRGSRLTSGWHSPCVAPATALALQSAVGAYASNGCFIYKVVSDSLLSNPLNCPSSPTLLATTS</sequence>
<dbReference type="Proteomes" id="UP000485058">
    <property type="component" value="Unassembled WGS sequence"/>
</dbReference>